<dbReference type="RefSeq" id="WP_153859762.1">
    <property type="nucleotide sequence ID" value="NZ_CP045913.1"/>
</dbReference>
<dbReference type="Proteomes" id="UP000381260">
    <property type="component" value="Chromosome"/>
</dbReference>
<evidence type="ECO:0000256" key="2">
    <source>
        <dbReference type="ARBA" id="ARBA00022475"/>
    </source>
</evidence>
<dbReference type="EMBL" id="CP045913">
    <property type="protein sequence ID" value="QGH62961.1"/>
    <property type="molecule type" value="Genomic_DNA"/>
</dbReference>
<name>A0A5Q2VHG8_SERPR</name>
<dbReference type="InterPro" id="IPR037185">
    <property type="entry name" value="EmrE-like"/>
</dbReference>
<feature type="transmembrane region" description="Helical" evidence="6">
    <location>
        <begin position="6"/>
        <end position="23"/>
    </location>
</feature>
<evidence type="ECO:0000313" key="7">
    <source>
        <dbReference type="EMBL" id="QGH62961.1"/>
    </source>
</evidence>
<keyword evidence="4 6" id="KW-1133">Transmembrane helix</keyword>
<keyword evidence="3 6" id="KW-0812">Transmembrane</keyword>
<evidence type="ECO:0000256" key="4">
    <source>
        <dbReference type="ARBA" id="ARBA00022989"/>
    </source>
</evidence>
<evidence type="ECO:0000256" key="1">
    <source>
        <dbReference type="ARBA" id="ARBA00004651"/>
    </source>
</evidence>
<dbReference type="AlphaFoldDB" id="A0A5Q2VHG8"/>
<evidence type="ECO:0000256" key="6">
    <source>
        <dbReference type="SAM" id="Phobius"/>
    </source>
</evidence>
<evidence type="ECO:0000256" key="3">
    <source>
        <dbReference type="ARBA" id="ARBA00022692"/>
    </source>
</evidence>
<sequence length="46" mass="5005">MSAVSVRHEISLLFATVLGYLFLGEIHTLSKILARTVSVTGTLLMD</sequence>
<keyword evidence="2" id="KW-1003">Cell membrane</keyword>
<reference evidence="7 8" key="1">
    <citation type="submission" date="2019-11" db="EMBL/GenBank/DDBJ databases">
        <title>The Phosphoenolpyruvate Phosphotransferase System Regulates Serratia proteamaculans 336X Biofilm Formation and Wheat Roots colonization.</title>
        <authorList>
            <person name="Liu F."/>
        </authorList>
    </citation>
    <scope>NUCLEOTIDE SEQUENCE [LARGE SCALE GENOMIC DNA]</scope>
    <source>
        <strain evidence="7 8">336X</strain>
    </source>
</reference>
<evidence type="ECO:0000256" key="5">
    <source>
        <dbReference type="ARBA" id="ARBA00023136"/>
    </source>
</evidence>
<evidence type="ECO:0000313" key="8">
    <source>
        <dbReference type="Proteomes" id="UP000381260"/>
    </source>
</evidence>
<organism evidence="7 8">
    <name type="scientific">Serratia proteamaculans</name>
    <dbReference type="NCBI Taxonomy" id="28151"/>
    <lineage>
        <taxon>Bacteria</taxon>
        <taxon>Pseudomonadati</taxon>
        <taxon>Pseudomonadota</taxon>
        <taxon>Gammaproteobacteria</taxon>
        <taxon>Enterobacterales</taxon>
        <taxon>Yersiniaceae</taxon>
        <taxon>Serratia</taxon>
    </lineage>
</organism>
<dbReference type="SUPFAM" id="SSF103481">
    <property type="entry name" value="Multidrug resistance efflux transporter EmrE"/>
    <property type="match status" value="1"/>
</dbReference>
<keyword evidence="5 6" id="KW-0472">Membrane</keyword>
<gene>
    <name evidence="7" type="ORF">GHV41_19920</name>
</gene>
<comment type="subcellular location">
    <subcellularLocation>
        <location evidence="1">Cell membrane</location>
        <topology evidence="1">Multi-pass membrane protein</topology>
    </subcellularLocation>
</comment>
<protein>
    <submittedName>
        <fullName evidence="7">Uncharacterized protein</fullName>
    </submittedName>
</protein>
<accession>A0A5Q2VHG8</accession>
<proteinExistence type="predicted"/>